<accession>A0A1I5FKW9</accession>
<sequence>MLKKTFIKLLENYTYDQNLINELWFEIKQNYSDTNRHYHTLQHLENLLQQLTTIQNHIQNWNTVLFTLYYHDLVYHSTQADNEEKSAELAEKRMKQALVPKELIEHCKNQILATKSHNKSTDNDTNYFTDADLSILGQPWEAYSQYYKNVRKEYSVYTDVVYNAGRKKVLQHFLLMDRIFKTDYFYDRFENNARQNIQNEIDLL</sequence>
<dbReference type="GO" id="GO:0016787">
    <property type="term" value="F:hydrolase activity"/>
    <property type="evidence" value="ECO:0007669"/>
    <property type="project" value="UniProtKB-KW"/>
</dbReference>
<evidence type="ECO:0000313" key="1">
    <source>
        <dbReference type="EMBL" id="SFO24362.1"/>
    </source>
</evidence>
<dbReference type="InterPro" id="IPR009218">
    <property type="entry name" value="HD_phosphohydro"/>
</dbReference>
<keyword evidence="1" id="KW-0378">Hydrolase</keyword>
<proteinExistence type="predicted"/>
<dbReference type="EMBL" id="FOVI01000029">
    <property type="protein sequence ID" value="SFO24362.1"/>
    <property type="molecule type" value="Genomic_DNA"/>
</dbReference>
<organism evidence="1 2">
    <name type="scientific">Paenimyroides ummariense</name>
    <dbReference type="NCBI Taxonomy" id="913024"/>
    <lineage>
        <taxon>Bacteria</taxon>
        <taxon>Pseudomonadati</taxon>
        <taxon>Bacteroidota</taxon>
        <taxon>Flavobacteriia</taxon>
        <taxon>Flavobacteriales</taxon>
        <taxon>Flavobacteriaceae</taxon>
        <taxon>Paenimyroides</taxon>
    </lineage>
</organism>
<keyword evidence="2" id="KW-1185">Reference proteome</keyword>
<dbReference type="RefSeq" id="WP_091525878.1">
    <property type="nucleotide sequence ID" value="NZ_FOVI01000029.1"/>
</dbReference>
<dbReference type="PANTHER" id="PTHR21174">
    <property type="match status" value="1"/>
</dbReference>
<reference evidence="2" key="1">
    <citation type="submission" date="2016-10" db="EMBL/GenBank/DDBJ databases">
        <authorList>
            <person name="Varghese N."/>
            <person name="Submissions S."/>
        </authorList>
    </citation>
    <scope>NUCLEOTIDE SEQUENCE [LARGE SCALE GENOMIC DNA]</scope>
    <source>
        <strain evidence="2">DS-12</strain>
    </source>
</reference>
<evidence type="ECO:0000313" key="2">
    <source>
        <dbReference type="Proteomes" id="UP000199036"/>
    </source>
</evidence>
<dbReference type="Proteomes" id="UP000199036">
    <property type="component" value="Unassembled WGS sequence"/>
</dbReference>
<dbReference type="Gene3D" id="1.10.3210.10">
    <property type="entry name" value="Hypothetical protein af1432"/>
    <property type="match status" value="1"/>
</dbReference>
<dbReference type="AlphaFoldDB" id="A0A1I5FKW9"/>
<dbReference type="PANTHER" id="PTHR21174:SF0">
    <property type="entry name" value="HD PHOSPHOHYDROLASE FAMILY PROTEIN-RELATED"/>
    <property type="match status" value="1"/>
</dbReference>
<protein>
    <submittedName>
        <fullName evidence="1">Predicted metal-dependent phosphohydrolase, HD superfamily</fullName>
    </submittedName>
</protein>
<dbReference type="SUPFAM" id="SSF109604">
    <property type="entry name" value="HD-domain/PDEase-like"/>
    <property type="match status" value="1"/>
</dbReference>
<dbReference type="PIRSF" id="PIRSF035170">
    <property type="entry name" value="HD_phosphohydro"/>
    <property type="match status" value="1"/>
</dbReference>
<name>A0A1I5FKW9_9FLAO</name>
<dbReference type="STRING" id="913024.SAMN05421741_12922"/>
<dbReference type="OrthoDB" id="9808993at2"/>
<gene>
    <name evidence="1" type="ORF">SAMN05421741_12922</name>
</gene>